<gene>
    <name evidence="1" type="ORF">ACOLOM_LOCUS2929</name>
</gene>
<proteinExistence type="predicted"/>
<protein>
    <submittedName>
        <fullName evidence="1">13158_t:CDS:1</fullName>
    </submittedName>
</protein>
<comment type="caution">
    <text evidence="1">The sequence shown here is derived from an EMBL/GenBank/DDBJ whole genome shotgun (WGS) entry which is preliminary data.</text>
</comment>
<reference evidence="1" key="1">
    <citation type="submission" date="2021-06" db="EMBL/GenBank/DDBJ databases">
        <authorList>
            <person name="Kallberg Y."/>
            <person name="Tangrot J."/>
            <person name="Rosling A."/>
        </authorList>
    </citation>
    <scope>NUCLEOTIDE SEQUENCE</scope>
    <source>
        <strain evidence="1">CL356</strain>
    </source>
</reference>
<dbReference type="EMBL" id="CAJVPT010004106">
    <property type="protein sequence ID" value="CAG8504129.1"/>
    <property type="molecule type" value="Genomic_DNA"/>
</dbReference>
<feature type="non-terminal residue" evidence="1">
    <location>
        <position position="113"/>
    </location>
</feature>
<organism evidence="1 2">
    <name type="scientific">Acaulospora colombiana</name>
    <dbReference type="NCBI Taxonomy" id="27376"/>
    <lineage>
        <taxon>Eukaryota</taxon>
        <taxon>Fungi</taxon>
        <taxon>Fungi incertae sedis</taxon>
        <taxon>Mucoromycota</taxon>
        <taxon>Glomeromycotina</taxon>
        <taxon>Glomeromycetes</taxon>
        <taxon>Diversisporales</taxon>
        <taxon>Acaulosporaceae</taxon>
        <taxon>Acaulospora</taxon>
    </lineage>
</organism>
<keyword evidence="2" id="KW-1185">Reference proteome</keyword>
<dbReference type="Proteomes" id="UP000789525">
    <property type="component" value="Unassembled WGS sequence"/>
</dbReference>
<sequence>MERSPSSSLYINHSPQGSRQNILASSSSPKPRVESETTSTSDQALQYATKEMILENLFQTPNGISDNWEYRLEVAQQPIRARMCGFGEKDRRSISPLPFVKLHITENSRPVNI</sequence>
<evidence type="ECO:0000313" key="1">
    <source>
        <dbReference type="EMBL" id="CAG8504129.1"/>
    </source>
</evidence>
<name>A0ACA9L0C1_9GLOM</name>
<accession>A0ACA9L0C1</accession>
<evidence type="ECO:0000313" key="2">
    <source>
        <dbReference type="Proteomes" id="UP000789525"/>
    </source>
</evidence>